<dbReference type="PANTHER" id="PTHR33566">
    <property type="entry name" value="EN/SPM-LIKE TRANSPOSON-RELATED"/>
    <property type="match status" value="1"/>
</dbReference>
<comment type="caution">
    <text evidence="2">The sequence shown here is derived from an EMBL/GenBank/DDBJ whole genome shotgun (WGS) entry which is preliminary data.</text>
</comment>
<evidence type="ECO:0000313" key="2">
    <source>
        <dbReference type="EMBL" id="MCD7454120.1"/>
    </source>
</evidence>
<feature type="chain" id="PRO_5046545379" evidence="1">
    <location>
        <begin position="24"/>
        <end position="252"/>
    </location>
</feature>
<accession>A0ABS8S4S3</accession>
<reference evidence="2 3" key="1">
    <citation type="journal article" date="2021" name="BMC Genomics">
        <title>Datura genome reveals duplications of psychoactive alkaloid biosynthetic genes and high mutation rate following tissue culture.</title>
        <authorList>
            <person name="Rajewski A."/>
            <person name="Carter-House D."/>
            <person name="Stajich J."/>
            <person name="Litt A."/>
        </authorList>
    </citation>
    <scope>NUCLEOTIDE SEQUENCE [LARGE SCALE GENOMIC DNA]</scope>
    <source>
        <strain evidence="2">AR-01</strain>
    </source>
</reference>
<feature type="signal peptide" evidence="1">
    <location>
        <begin position="1"/>
        <end position="23"/>
    </location>
</feature>
<dbReference type="EMBL" id="JACEIK010000286">
    <property type="protein sequence ID" value="MCD7454120.1"/>
    <property type="molecule type" value="Genomic_DNA"/>
</dbReference>
<gene>
    <name evidence="2" type="ORF">HAX54_023538</name>
</gene>
<sequence>MWFSFHWALNCKALQFILLSGDARLLTPIARSSDPCPPPAINSEQRRMSINHDRAKPQTRFSLLYSILANLHIDLYSEAQKEQLDNSILDMQVALGQYQTVIKSGSANGELPQVRSEEETIEHILKHEKSAAGIWCQLKTHHGTQASQLPLMKDVLGIVALLGKVDDDNLSRLLSDYLGPETMLAIVCKTYDGIKALETYDKEGHINKTSVFYGLGASIGRPLDGHFLVICLEKLRPYAGNFIADDPPKNVS</sequence>
<organism evidence="2 3">
    <name type="scientific">Datura stramonium</name>
    <name type="common">Jimsonweed</name>
    <name type="synonym">Common thornapple</name>
    <dbReference type="NCBI Taxonomy" id="4076"/>
    <lineage>
        <taxon>Eukaryota</taxon>
        <taxon>Viridiplantae</taxon>
        <taxon>Streptophyta</taxon>
        <taxon>Embryophyta</taxon>
        <taxon>Tracheophyta</taxon>
        <taxon>Spermatophyta</taxon>
        <taxon>Magnoliopsida</taxon>
        <taxon>eudicotyledons</taxon>
        <taxon>Gunneridae</taxon>
        <taxon>Pentapetalae</taxon>
        <taxon>asterids</taxon>
        <taxon>lamiids</taxon>
        <taxon>Solanales</taxon>
        <taxon>Solanaceae</taxon>
        <taxon>Solanoideae</taxon>
        <taxon>Datureae</taxon>
        <taxon>Datura</taxon>
    </lineage>
</organism>
<name>A0ABS8S4S3_DATST</name>
<proteinExistence type="predicted"/>
<evidence type="ECO:0000256" key="1">
    <source>
        <dbReference type="SAM" id="SignalP"/>
    </source>
</evidence>
<dbReference type="Proteomes" id="UP000823775">
    <property type="component" value="Unassembled WGS sequence"/>
</dbReference>
<keyword evidence="1" id="KW-0732">Signal</keyword>
<dbReference type="PANTHER" id="PTHR33566:SF6">
    <property type="entry name" value="PROTEIN DEFECTIVE IN MERISTEM SILENCING 3"/>
    <property type="match status" value="1"/>
</dbReference>
<keyword evidence="3" id="KW-1185">Reference proteome</keyword>
<protein>
    <submittedName>
        <fullName evidence="2">Uncharacterized protein</fullName>
    </submittedName>
</protein>
<evidence type="ECO:0000313" key="3">
    <source>
        <dbReference type="Proteomes" id="UP000823775"/>
    </source>
</evidence>